<dbReference type="RefSeq" id="WP_250868079.1">
    <property type="nucleotide sequence ID" value="NZ_JAGSOI010000022.1"/>
</dbReference>
<sequence length="580" mass="62829">MDIRDRVFAATGKVKADTIFFGGLLINVNTKEMLYRDIAVKDGYIVGIGDVSSLKGHDTEMIDVTGRYLCPGLMDGHVHFESSMVTLSQFAVPALAHGTTSVVIDPHEIANVLGKAGIELVLEEASTLPLNAFVAVSSCVPATSFETAGASINVDDIASLIANENVVGLGEMMDYPGVIFCDDAKLSMIQAALKERLVVDGHCPALSREQLFGYMCAGISTDHESIEYEEALEKLRLGMKLMIREGSAAKSLDKFLPRLIEDGVSLENVFFVTDDKHPSDLLKGYMDVIVRRAMELGLSPMDAISLCTLNAAKHYRVDHIVGSLSMGRKADIIVLADIEEFIIDSVYASGRPVESFVPSYEYPDTVFNTVEFDQVTASDLQIRSNADKDHGVWVIKVVPDLIVTEKDTFVLHSDMDGILMPDVENDVLSVVVIERHGRNGNIGASFIKGMGIKNGAVGQSIGHDSHNIVVTGTDHSDMALCANTIRSMNGGICVVNNGKVVEKLELPFAGILSTLPAAEVEKKLNDLHKAVKETGCTLPAPFITHSFIALPVIPSLRLTDMGLFDVEKFSLISPIDEIMD</sequence>
<evidence type="ECO:0000256" key="2">
    <source>
        <dbReference type="ARBA" id="ARBA00012782"/>
    </source>
</evidence>
<dbReference type="GO" id="GO:0000034">
    <property type="term" value="F:adenine deaminase activity"/>
    <property type="evidence" value="ECO:0007669"/>
    <property type="project" value="UniProtKB-UniRule"/>
</dbReference>
<dbReference type="InterPro" id="IPR006680">
    <property type="entry name" value="Amidohydro-rel"/>
</dbReference>
<dbReference type="PANTHER" id="PTHR11113">
    <property type="entry name" value="N-ACETYLGLUCOSAMINE-6-PHOSPHATE DEACETYLASE"/>
    <property type="match status" value="1"/>
</dbReference>
<dbReference type="Gene3D" id="2.30.40.10">
    <property type="entry name" value="Urease, subunit C, domain 1"/>
    <property type="match status" value="1"/>
</dbReference>
<dbReference type="SUPFAM" id="SSF51338">
    <property type="entry name" value="Composite domain of metallo-dependent hydrolases"/>
    <property type="match status" value="1"/>
</dbReference>
<evidence type="ECO:0000256" key="6">
    <source>
        <dbReference type="HAMAP-Rule" id="MF_01518"/>
    </source>
</evidence>
<feature type="domain" description="Adenine deaminase C-terminal" evidence="8">
    <location>
        <begin position="403"/>
        <end position="569"/>
    </location>
</feature>
<dbReference type="EMBL" id="JAGSOI010000022">
    <property type="protein sequence ID" value="MCM1986723.1"/>
    <property type="molecule type" value="Genomic_DNA"/>
</dbReference>
<dbReference type="AlphaFoldDB" id="A0A9E4ZGF6"/>
<evidence type="ECO:0000313" key="9">
    <source>
        <dbReference type="EMBL" id="MCM1986723.1"/>
    </source>
</evidence>
<evidence type="ECO:0000313" key="10">
    <source>
        <dbReference type="Proteomes" id="UP001056766"/>
    </source>
</evidence>
<comment type="catalytic activity">
    <reaction evidence="5 6">
        <text>adenine + H2O + H(+) = hypoxanthine + NH4(+)</text>
        <dbReference type="Rhea" id="RHEA:23688"/>
        <dbReference type="ChEBI" id="CHEBI:15377"/>
        <dbReference type="ChEBI" id="CHEBI:15378"/>
        <dbReference type="ChEBI" id="CHEBI:16708"/>
        <dbReference type="ChEBI" id="CHEBI:17368"/>
        <dbReference type="ChEBI" id="CHEBI:28938"/>
        <dbReference type="EC" id="3.5.4.2"/>
    </reaction>
</comment>
<keyword evidence="4 6" id="KW-0464">Manganese</keyword>
<gene>
    <name evidence="6 9" type="primary">ade</name>
    <name evidence="9" type="ORF">KDK67_06875</name>
</gene>
<evidence type="ECO:0000256" key="5">
    <source>
        <dbReference type="ARBA" id="ARBA00047720"/>
    </source>
</evidence>
<keyword evidence="3 6" id="KW-0378">Hydrolase</keyword>
<reference evidence="9" key="2">
    <citation type="submission" date="2021-04" db="EMBL/GenBank/DDBJ databases">
        <authorList>
            <person name="Dong X."/>
        </authorList>
    </citation>
    <scope>NUCLEOTIDE SEQUENCE</scope>
    <source>
        <strain evidence="9">LLY</strain>
    </source>
</reference>
<feature type="domain" description="Amidohydrolase-related" evidence="7">
    <location>
        <begin position="68"/>
        <end position="353"/>
    </location>
</feature>
<dbReference type="InterPro" id="IPR011059">
    <property type="entry name" value="Metal-dep_hydrolase_composite"/>
</dbReference>
<keyword evidence="10" id="KW-1185">Reference proteome</keyword>
<comment type="cofactor">
    <cofactor evidence="6">
        <name>Mn(2+)</name>
        <dbReference type="ChEBI" id="CHEBI:29035"/>
    </cofactor>
</comment>
<evidence type="ECO:0000256" key="3">
    <source>
        <dbReference type="ARBA" id="ARBA00022801"/>
    </source>
</evidence>
<proteinExistence type="inferred from homology"/>
<protein>
    <recommendedName>
        <fullName evidence="2 6">Adenine deaminase</fullName>
        <shortName evidence="6">Adenase</shortName>
        <shortName evidence="6">Adenine aminase</shortName>
        <ecNumber evidence="2 6">3.5.4.2</ecNumber>
    </recommendedName>
</protein>
<dbReference type="CDD" id="cd01295">
    <property type="entry name" value="AdeC"/>
    <property type="match status" value="1"/>
</dbReference>
<comment type="similarity">
    <text evidence="1 6">Belongs to the metallo-dependent hydrolases superfamily. Adenine deaminase family.</text>
</comment>
<dbReference type="NCBIfam" id="TIGR01178">
    <property type="entry name" value="ade"/>
    <property type="match status" value="1"/>
</dbReference>
<dbReference type="PANTHER" id="PTHR11113:SF2">
    <property type="entry name" value="ADENINE DEAMINASE"/>
    <property type="match status" value="1"/>
</dbReference>
<organism evidence="9 10">
    <name type="scientific">Methanococcoides seepicolus</name>
    <dbReference type="NCBI Taxonomy" id="2828780"/>
    <lineage>
        <taxon>Archaea</taxon>
        <taxon>Methanobacteriati</taxon>
        <taxon>Methanobacteriota</taxon>
        <taxon>Stenosarchaea group</taxon>
        <taxon>Methanomicrobia</taxon>
        <taxon>Methanosarcinales</taxon>
        <taxon>Methanosarcinaceae</taxon>
        <taxon>Methanococcoides</taxon>
    </lineage>
</organism>
<comment type="caution">
    <text evidence="9">The sequence shown here is derived from an EMBL/GenBank/DDBJ whole genome shotgun (WGS) entry which is preliminary data.</text>
</comment>
<dbReference type="InterPro" id="IPR006679">
    <property type="entry name" value="Adenine_deam"/>
</dbReference>
<reference evidence="9" key="1">
    <citation type="journal article" date="2021" name="mSystems">
        <title>Bacteria and Archaea Synergistically Convert Glycine Betaine to Biogenic Methane in the Formosa Cold Seep of the South China Sea.</title>
        <authorList>
            <person name="Li L."/>
            <person name="Zhang W."/>
            <person name="Zhang S."/>
            <person name="Song L."/>
            <person name="Sun Q."/>
            <person name="Zhang H."/>
            <person name="Xiang H."/>
            <person name="Dong X."/>
        </authorList>
    </citation>
    <scope>NUCLEOTIDE SEQUENCE</scope>
    <source>
        <strain evidence="9">LLY</strain>
    </source>
</reference>
<dbReference type="HAMAP" id="MF_01518">
    <property type="entry name" value="Adenine_deamin"/>
    <property type="match status" value="1"/>
</dbReference>
<dbReference type="InterPro" id="IPR032466">
    <property type="entry name" value="Metal_Hydrolase"/>
</dbReference>
<accession>A0A9E4ZGF6</accession>
<evidence type="ECO:0000256" key="4">
    <source>
        <dbReference type="ARBA" id="ARBA00023211"/>
    </source>
</evidence>
<dbReference type="Pfam" id="PF01979">
    <property type="entry name" value="Amidohydro_1"/>
    <property type="match status" value="1"/>
</dbReference>
<evidence type="ECO:0000256" key="1">
    <source>
        <dbReference type="ARBA" id="ARBA00006773"/>
    </source>
</evidence>
<dbReference type="GO" id="GO:0006146">
    <property type="term" value="P:adenine catabolic process"/>
    <property type="evidence" value="ECO:0007669"/>
    <property type="project" value="InterPro"/>
</dbReference>
<evidence type="ECO:0000259" key="7">
    <source>
        <dbReference type="Pfam" id="PF01979"/>
    </source>
</evidence>
<dbReference type="InterPro" id="IPR026912">
    <property type="entry name" value="Adenine_deam_C"/>
</dbReference>
<dbReference type="Gene3D" id="3.20.20.140">
    <property type="entry name" value="Metal-dependent hydrolases"/>
    <property type="match status" value="1"/>
</dbReference>
<name>A0A9E4ZGF6_9EURY</name>
<dbReference type="Proteomes" id="UP001056766">
    <property type="component" value="Unassembled WGS sequence"/>
</dbReference>
<dbReference type="Pfam" id="PF13382">
    <property type="entry name" value="Adenine_deam_C"/>
    <property type="match status" value="1"/>
</dbReference>
<dbReference type="EC" id="3.5.4.2" evidence="2 6"/>
<dbReference type="SUPFAM" id="SSF51556">
    <property type="entry name" value="Metallo-dependent hydrolases"/>
    <property type="match status" value="1"/>
</dbReference>
<evidence type="ECO:0000259" key="8">
    <source>
        <dbReference type="Pfam" id="PF13382"/>
    </source>
</evidence>